<dbReference type="InterPro" id="IPR052939">
    <property type="entry name" value="23S_rRNA_MeTrnsfrase_RlmA"/>
</dbReference>
<sequence>MYNDHQALYDYLVHEYNHHFDYWDWSYLDGRRVDVSPEPRPWDYSASIQAYARDVRSILDMRTGGGDLFATLLKQSSIPEAYATEAYLPNLTRARQLLEPFGATVFQVEGESLPLQDNTLELVINRHGSYDPREVSRVLKPGHCFVTQQVGDQTNLRIHELLGTRKQPTGHGEASTKTSWNLRHAVAELRAAGWHIVEQYEHFAITRFNDLGALVYYLKAIPWEVLDFSVERYFEHLVAAQDLFHSEGHLDVTFHTFFVVARKDDSL</sequence>
<dbReference type="InterPro" id="IPR029063">
    <property type="entry name" value="SAM-dependent_MTases_sf"/>
</dbReference>
<dbReference type="GO" id="GO:0032259">
    <property type="term" value="P:methylation"/>
    <property type="evidence" value="ECO:0007669"/>
    <property type="project" value="UniProtKB-KW"/>
</dbReference>
<gene>
    <name evidence="1" type="ORF">KSX_77710</name>
</gene>
<dbReference type="AlphaFoldDB" id="A0A8J3IC66"/>
<evidence type="ECO:0000313" key="2">
    <source>
        <dbReference type="Proteomes" id="UP000612362"/>
    </source>
</evidence>
<proteinExistence type="predicted"/>
<accession>A0A8J3IC66</accession>
<organism evidence="1 2">
    <name type="scientific">Ktedonospora formicarum</name>
    <dbReference type="NCBI Taxonomy" id="2778364"/>
    <lineage>
        <taxon>Bacteria</taxon>
        <taxon>Bacillati</taxon>
        <taxon>Chloroflexota</taxon>
        <taxon>Ktedonobacteria</taxon>
        <taxon>Ktedonobacterales</taxon>
        <taxon>Ktedonobacteraceae</taxon>
        <taxon>Ktedonospora</taxon>
    </lineage>
</organism>
<dbReference type="RefSeq" id="WP_220198714.1">
    <property type="nucleotide sequence ID" value="NZ_BNJF01000005.1"/>
</dbReference>
<dbReference type="PANTHER" id="PTHR43460:SF1">
    <property type="entry name" value="METHYLTRANSFERASE TYPE 11 DOMAIN-CONTAINING PROTEIN"/>
    <property type="match status" value="1"/>
</dbReference>
<name>A0A8J3IC66_9CHLR</name>
<keyword evidence="1" id="KW-0808">Transferase</keyword>
<dbReference type="Gene3D" id="3.40.50.150">
    <property type="entry name" value="Vaccinia Virus protein VP39"/>
    <property type="match status" value="1"/>
</dbReference>
<dbReference type="EMBL" id="BNJF01000005">
    <property type="protein sequence ID" value="GHO49608.1"/>
    <property type="molecule type" value="Genomic_DNA"/>
</dbReference>
<protein>
    <submittedName>
        <fullName evidence="1">Methyltransferase</fullName>
    </submittedName>
</protein>
<dbReference type="Proteomes" id="UP000612362">
    <property type="component" value="Unassembled WGS sequence"/>
</dbReference>
<keyword evidence="1" id="KW-0489">Methyltransferase</keyword>
<evidence type="ECO:0000313" key="1">
    <source>
        <dbReference type="EMBL" id="GHO49608.1"/>
    </source>
</evidence>
<reference evidence="1" key="1">
    <citation type="submission" date="2020-10" db="EMBL/GenBank/DDBJ databases">
        <title>Taxonomic study of unclassified bacteria belonging to the class Ktedonobacteria.</title>
        <authorList>
            <person name="Yabe S."/>
            <person name="Wang C.M."/>
            <person name="Zheng Y."/>
            <person name="Sakai Y."/>
            <person name="Cavaletti L."/>
            <person name="Monciardini P."/>
            <person name="Donadio S."/>
        </authorList>
    </citation>
    <scope>NUCLEOTIDE SEQUENCE</scope>
    <source>
        <strain evidence="1">SOSP1-1</strain>
    </source>
</reference>
<dbReference type="PANTHER" id="PTHR43460">
    <property type="entry name" value="METHYLTRANSFERASE"/>
    <property type="match status" value="1"/>
</dbReference>
<comment type="caution">
    <text evidence="1">The sequence shown here is derived from an EMBL/GenBank/DDBJ whole genome shotgun (WGS) entry which is preliminary data.</text>
</comment>
<keyword evidence="2" id="KW-1185">Reference proteome</keyword>
<dbReference type="GO" id="GO:0008168">
    <property type="term" value="F:methyltransferase activity"/>
    <property type="evidence" value="ECO:0007669"/>
    <property type="project" value="UniProtKB-KW"/>
</dbReference>
<dbReference type="SUPFAM" id="SSF53335">
    <property type="entry name" value="S-adenosyl-L-methionine-dependent methyltransferases"/>
    <property type="match status" value="1"/>
</dbReference>